<reference evidence="2 4" key="1">
    <citation type="journal article" date="2008" name="Science">
        <title>The Physcomitrella genome reveals evolutionary insights into the conquest of land by plants.</title>
        <authorList>
            <person name="Rensing S."/>
            <person name="Lang D."/>
            <person name="Zimmer A."/>
            <person name="Terry A."/>
            <person name="Salamov A."/>
            <person name="Shapiro H."/>
            <person name="Nishiyama T."/>
            <person name="Perroud P.-F."/>
            <person name="Lindquist E."/>
            <person name="Kamisugi Y."/>
            <person name="Tanahashi T."/>
            <person name="Sakakibara K."/>
            <person name="Fujita T."/>
            <person name="Oishi K."/>
            <person name="Shin-I T."/>
            <person name="Kuroki Y."/>
            <person name="Toyoda A."/>
            <person name="Suzuki Y."/>
            <person name="Hashimoto A."/>
            <person name="Yamaguchi K."/>
            <person name="Sugano A."/>
            <person name="Kohara Y."/>
            <person name="Fujiyama A."/>
            <person name="Anterola A."/>
            <person name="Aoki S."/>
            <person name="Ashton N."/>
            <person name="Barbazuk W.B."/>
            <person name="Barker E."/>
            <person name="Bennetzen J."/>
            <person name="Bezanilla M."/>
            <person name="Blankenship R."/>
            <person name="Cho S.H."/>
            <person name="Dutcher S."/>
            <person name="Estelle M."/>
            <person name="Fawcett J.A."/>
            <person name="Gundlach H."/>
            <person name="Hanada K."/>
            <person name="Heyl A."/>
            <person name="Hicks K.A."/>
            <person name="Hugh J."/>
            <person name="Lohr M."/>
            <person name="Mayer K."/>
            <person name="Melkozernov A."/>
            <person name="Murata T."/>
            <person name="Nelson D."/>
            <person name="Pils B."/>
            <person name="Prigge M."/>
            <person name="Reiss B."/>
            <person name="Renner T."/>
            <person name="Rombauts S."/>
            <person name="Rushton P."/>
            <person name="Sanderfoot A."/>
            <person name="Schween G."/>
            <person name="Shiu S.-H."/>
            <person name="Stueber K."/>
            <person name="Theodoulou F.L."/>
            <person name="Tu H."/>
            <person name="Van de Peer Y."/>
            <person name="Verrier P.J."/>
            <person name="Waters E."/>
            <person name="Wood A."/>
            <person name="Yang L."/>
            <person name="Cove D."/>
            <person name="Cuming A."/>
            <person name="Hasebe M."/>
            <person name="Lucas S."/>
            <person name="Mishler D.B."/>
            <person name="Reski R."/>
            <person name="Grigoriev I."/>
            <person name="Quatrano R.S."/>
            <person name="Boore J.L."/>
        </authorList>
    </citation>
    <scope>NUCLEOTIDE SEQUENCE [LARGE SCALE GENOMIC DNA]</scope>
    <source>
        <strain evidence="3 4">cv. Gransden 2004</strain>
    </source>
</reference>
<proteinExistence type="predicted"/>
<dbReference type="EMBL" id="ABEU02000007">
    <property type="protein sequence ID" value="PNR50573.1"/>
    <property type="molecule type" value="Genomic_DNA"/>
</dbReference>
<dbReference type="Gramene" id="Pp3c7_1640V3.1">
    <property type="protein sequence ID" value="PAC:32924332.CDS.1"/>
    <property type="gene ID" value="Pp3c7_1640"/>
</dbReference>
<dbReference type="EnsemblPlants" id="Pp3c7_1640V3.1">
    <property type="protein sequence ID" value="PAC:32924332.CDS.1"/>
    <property type="gene ID" value="Pp3c7_1640"/>
</dbReference>
<reference evidence="2 4" key="2">
    <citation type="journal article" date="2018" name="Plant J.">
        <title>The Physcomitrella patens chromosome-scale assembly reveals moss genome structure and evolution.</title>
        <authorList>
            <person name="Lang D."/>
            <person name="Ullrich K.K."/>
            <person name="Murat F."/>
            <person name="Fuchs J."/>
            <person name="Jenkins J."/>
            <person name="Haas F.B."/>
            <person name="Piednoel M."/>
            <person name="Gundlach H."/>
            <person name="Van Bel M."/>
            <person name="Meyberg R."/>
            <person name="Vives C."/>
            <person name="Morata J."/>
            <person name="Symeonidi A."/>
            <person name="Hiss M."/>
            <person name="Muchero W."/>
            <person name="Kamisugi Y."/>
            <person name="Saleh O."/>
            <person name="Blanc G."/>
            <person name="Decker E.L."/>
            <person name="van Gessel N."/>
            <person name="Grimwood J."/>
            <person name="Hayes R.D."/>
            <person name="Graham S.W."/>
            <person name="Gunter L.E."/>
            <person name="McDaniel S.F."/>
            <person name="Hoernstein S.N.W."/>
            <person name="Larsson A."/>
            <person name="Li F.W."/>
            <person name="Perroud P.F."/>
            <person name="Phillips J."/>
            <person name="Ranjan P."/>
            <person name="Rokshar D.S."/>
            <person name="Rothfels C.J."/>
            <person name="Schneider L."/>
            <person name="Shu S."/>
            <person name="Stevenson D.W."/>
            <person name="Thummler F."/>
            <person name="Tillich M."/>
            <person name="Villarreal Aguilar J.C."/>
            <person name="Widiez T."/>
            <person name="Wong G.K."/>
            <person name="Wymore A."/>
            <person name="Zhang Y."/>
            <person name="Zimmer A.D."/>
            <person name="Quatrano R.S."/>
            <person name="Mayer K.F.X."/>
            <person name="Goodstein D."/>
            <person name="Casacuberta J.M."/>
            <person name="Vandepoele K."/>
            <person name="Reski R."/>
            <person name="Cuming A.C."/>
            <person name="Tuskan G.A."/>
            <person name="Maumus F."/>
            <person name="Salse J."/>
            <person name="Schmutz J."/>
            <person name="Rensing S.A."/>
        </authorList>
    </citation>
    <scope>NUCLEOTIDE SEQUENCE [LARGE SCALE GENOMIC DNA]</scope>
    <source>
        <strain evidence="3 4">cv. Gransden 2004</strain>
    </source>
</reference>
<evidence type="ECO:0000313" key="3">
    <source>
        <dbReference type="EnsemblPlants" id="PAC:32924332.CDS.1"/>
    </source>
</evidence>
<reference evidence="3" key="3">
    <citation type="submission" date="2020-12" db="UniProtKB">
        <authorList>
            <consortium name="EnsemblPlants"/>
        </authorList>
    </citation>
    <scope>IDENTIFICATION</scope>
</reference>
<feature type="region of interest" description="Disordered" evidence="1">
    <location>
        <begin position="12"/>
        <end position="44"/>
    </location>
</feature>
<dbReference type="AlphaFoldDB" id="A0A2K1K9W5"/>
<accession>A0A2K1K9W5</accession>
<evidence type="ECO:0000313" key="4">
    <source>
        <dbReference type="Proteomes" id="UP000006727"/>
    </source>
</evidence>
<feature type="compositionally biased region" description="Basic and acidic residues" evidence="1">
    <location>
        <begin position="18"/>
        <end position="36"/>
    </location>
</feature>
<sequence length="124" mass="13361">MDLVSLHHMMEAQQEDEGMNRSRIAEGKGDAVEKSSNEAQQQEEVVVVKKEDLSSVLAPCMGVEDGPVGGESGVADERVDPFDRMASQVAVMLSETVPVVAVKAYGCGLKTKKSPPRQIDAILY</sequence>
<gene>
    <name evidence="2" type="ORF">PHYPA_009759</name>
</gene>
<dbReference type="Proteomes" id="UP000006727">
    <property type="component" value="Chromosome 7"/>
</dbReference>
<evidence type="ECO:0000313" key="2">
    <source>
        <dbReference type="EMBL" id="PNR50573.1"/>
    </source>
</evidence>
<evidence type="ECO:0000256" key="1">
    <source>
        <dbReference type="SAM" id="MobiDB-lite"/>
    </source>
</evidence>
<protein>
    <submittedName>
        <fullName evidence="2 3">Uncharacterized protein</fullName>
    </submittedName>
</protein>
<dbReference type="InParanoid" id="A0A2K1K9W5"/>
<organism evidence="2">
    <name type="scientific">Physcomitrium patens</name>
    <name type="common">Spreading-leaved earth moss</name>
    <name type="synonym">Physcomitrella patens</name>
    <dbReference type="NCBI Taxonomy" id="3218"/>
    <lineage>
        <taxon>Eukaryota</taxon>
        <taxon>Viridiplantae</taxon>
        <taxon>Streptophyta</taxon>
        <taxon>Embryophyta</taxon>
        <taxon>Bryophyta</taxon>
        <taxon>Bryophytina</taxon>
        <taxon>Bryopsida</taxon>
        <taxon>Funariidae</taxon>
        <taxon>Funariales</taxon>
        <taxon>Funariaceae</taxon>
        <taxon>Physcomitrium</taxon>
    </lineage>
</organism>
<name>A0A2K1K9W5_PHYPA</name>
<keyword evidence="4" id="KW-1185">Reference proteome</keyword>